<dbReference type="Pfam" id="PF00175">
    <property type="entry name" value="NAD_binding_1"/>
    <property type="match status" value="1"/>
</dbReference>
<accession>A0ABD3NNQ2</accession>
<dbReference type="GO" id="GO:0005516">
    <property type="term" value="F:calmodulin binding"/>
    <property type="evidence" value="ECO:0007669"/>
    <property type="project" value="UniProtKB-KW"/>
</dbReference>
<dbReference type="PANTHER" id="PTHR43410">
    <property type="entry name" value="NITRIC OXIDE SYNTHASE OXYGENASE"/>
    <property type="match status" value="1"/>
</dbReference>
<evidence type="ECO:0000256" key="10">
    <source>
        <dbReference type="ARBA" id="ARBA00022857"/>
    </source>
</evidence>
<dbReference type="Pfam" id="PF02898">
    <property type="entry name" value="NO_synthase"/>
    <property type="match status" value="1"/>
</dbReference>
<dbReference type="InterPro" id="IPR001709">
    <property type="entry name" value="Flavoprot_Pyr_Nucl_cyt_Rdtase"/>
</dbReference>
<dbReference type="InterPro" id="IPR023173">
    <property type="entry name" value="NADPH_Cyt_P450_Rdtase_alpha"/>
</dbReference>
<keyword evidence="8" id="KW-0479">Metal-binding</keyword>
<evidence type="ECO:0000256" key="1">
    <source>
        <dbReference type="ARBA" id="ARBA00001917"/>
    </source>
</evidence>
<dbReference type="AlphaFoldDB" id="A0ABD3NNQ2"/>
<dbReference type="InterPro" id="IPR017927">
    <property type="entry name" value="FAD-bd_FR_type"/>
</dbReference>
<keyword evidence="13" id="KW-0408">Iron</keyword>
<dbReference type="Gene3D" id="2.40.30.10">
    <property type="entry name" value="Translation factors"/>
    <property type="match status" value="1"/>
</dbReference>
<evidence type="ECO:0000313" key="17">
    <source>
        <dbReference type="Proteomes" id="UP001530400"/>
    </source>
</evidence>
<dbReference type="Gene3D" id="3.40.50.360">
    <property type="match status" value="1"/>
</dbReference>
<dbReference type="SUPFAM" id="SSF52343">
    <property type="entry name" value="Ferredoxin reductase-like, C-terminal NADP-linked domain"/>
    <property type="match status" value="1"/>
</dbReference>
<evidence type="ECO:0000256" key="9">
    <source>
        <dbReference type="ARBA" id="ARBA00022827"/>
    </source>
</evidence>
<evidence type="ECO:0000313" key="16">
    <source>
        <dbReference type="EMBL" id="KAL3777364.1"/>
    </source>
</evidence>
<dbReference type="Gene3D" id="3.90.340.10">
    <property type="entry name" value="Nitric Oxide Synthase, Chain A, domain 1"/>
    <property type="match status" value="1"/>
</dbReference>
<dbReference type="PROSITE" id="PS51384">
    <property type="entry name" value="FAD_FR"/>
    <property type="match status" value="1"/>
</dbReference>
<keyword evidence="10" id="KW-0521">NADP</keyword>
<dbReference type="InterPro" id="IPR044940">
    <property type="entry name" value="NOS_dom_2"/>
</dbReference>
<dbReference type="InterPro" id="IPR003097">
    <property type="entry name" value="CysJ-like_FAD-binding"/>
</dbReference>
<keyword evidence="6" id="KW-0285">Flavoprotein</keyword>
<evidence type="ECO:0000256" key="6">
    <source>
        <dbReference type="ARBA" id="ARBA00022630"/>
    </source>
</evidence>
<keyword evidence="11" id="KW-0112">Calmodulin-binding</keyword>
<evidence type="ECO:0000256" key="2">
    <source>
        <dbReference type="ARBA" id="ARBA00001974"/>
    </source>
</evidence>
<evidence type="ECO:0000256" key="5">
    <source>
        <dbReference type="ARBA" id="ARBA00022617"/>
    </source>
</evidence>
<feature type="domain" description="Flavodoxin-like" evidence="14">
    <location>
        <begin position="516"/>
        <end position="662"/>
    </location>
</feature>
<dbReference type="InterPro" id="IPR036119">
    <property type="entry name" value="NOS_N_sf"/>
</dbReference>
<comment type="cofactor">
    <cofactor evidence="1">
        <name>FMN</name>
        <dbReference type="ChEBI" id="CHEBI:58210"/>
    </cofactor>
</comment>
<dbReference type="InterPro" id="IPR039261">
    <property type="entry name" value="FNR_nucleotide-bd"/>
</dbReference>
<reference evidence="16 17" key="1">
    <citation type="submission" date="2024-10" db="EMBL/GenBank/DDBJ databases">
        <title>Updated reference genomes for cyclostephanoid diatoms.</title>
        <authorList>
            <person name="Roberts W.R."/>
            <person name="Alverson A.J."/>
        </authorList>
    </citation>
    <scope>NUCLEOTIDE SEQUENCE [LARGE SCALE GENOMIC DNA]</scope>
    <source>
        <strain evidence="16 17">AJA010-31</strain>
    </source>
</reference>
<comment type="similarity">
    <text evidence="3">Belongs to the NOS family.</text>
</comment>
<dbReference type="InterPro" id="IPR017938">
    <property type="entry name" value="Riboflavin_synthase-like_b-brl"/>
</dbReference>
<dbReference type="SUPFAM" id="SSF52218">
    <property type="entry name" value="Flavoproteins"/>
    <property type="match status" value="1"/>
</dbReference>
<dbReference type="Gene3D" id="3.90.440.10">
    <property type="entry name" value="Nitric Oxide Synthase,Heme Domain,Chain A domain 2"/>
    <property type="match status" value="1"/>
</dbReference>
<gene>
    <name evidence="16" type="ORF">ACHAWO_001540</name>
</gene>
<dbReference type="InterPro" id="IPR050607">
    <property type="entry name" value="NOS"/>
</dbReference>
<dbReference type="Pfam" id="PF00258">
    <property type="entry name" value="Flavodoxin_1"/>
    <property type="match status" value="1"/>
</dbReference>
<dbReference type="Proteomes" id="UP001530400">
    <property type="component" value="Unassembled WGS sequence"/>
</dbReference>
<dbReference type="InterPro" id="IPR029039">
    <property type="entry name" value="Flavoprotein-like_sf"/>
</dbReference>
<feature type="domain" description="FAD-binding FR-type" evidence="15">
    <location>
        <begin position="775"/>
        <end position="1034"/>
    </location>
</feature>
<dbReference type="GO" id="GO:0004517">
    <property type="term" value="F:nitric-oxide synthase activity"/>
    <property type="evidence" value="ECO:0007669"/>
    <property type="project" value="UniProtKB-EC"/>
</dbReference>
<dbReference type="InterPro" id="IPR044944">
    <property type="entry name" value="NOS_dom_3"/>
</dbReference>
<name>A0ABD3NNQ2_9STRA</name>
<evidence type="ECO:0000259" key="15">
    <source>
        <dbReference type="PROSITE" id="PS51384"/>
    </source>
</evidence>
<evidence type="ECO:0000256" key="7">
    <source>
        <dbReference type="ARBA" id="ARBA00022643"/>
    </source>
</evidence>
<keyword evidence="9" id="KW-0274">FAD</keyword>
<dbReference type="Pfam" id="PF00667">
    <property type="entry name" value="FAD_binding_1"/>
    <property type="match status" value="1"/>
</dbReference>
<keyword evidence="7" id="KW-0288">FMN</keyword>
<dbReference type="EMBL" id="JALLPJ020001049">
    <property type="protein sequence ID" value="KAL3777364.1"/>
    <property type="molecule type" value="Genomic_DNA"/>
</dbReference>
<dbReference type="PROSITE" id="PS50902">
    <property type="entry name" value="FLAVODOXIN_LIKE"/>
    <property type="match status" value="1"/>
</dbReference>
<keyword evidence="5" id="KW-0349">Heme</keyword>
<proteinExistence type="inferred from homology"/>
<evidence type="ECO:0000259" key="14">
    <source>
        <dbReference type="PROSITE" id="PS50902"/>
    </source>
</evidence>
<evidence type="ECO:0000256" key="8">
    <source>
        <dbReference type="ARBA" id="ARBA00022723"/>
    </source>
</evidence>
<protein>
    <recommendedName>
        <fullName evidence="4">nitric-oxide synthase (NADPH)</fullName>
        <ecNumber evidence="4">1.14.13.39</ecNumber>
    </recommendedName>
</protein>
<dbReference type="Gene3D" id="3.40.50.80">
    <property type="entry name" value="Nucleotide-binding domain of ferredoxin-NADP reductase (FNR) module"/>
    <property type="match status" value="1"/>
</dbReference>
<dbReference type="SUPFAM" id="SSF63380">
    <property type="entry name" value="Riboflavin synthase domain-like"/>
    <property type="match status" value="1"/>
</dbReference>
<keyword evidence="12" id="KW-0560">Oxidoreductase</keyword>
<dbReference type="InterPro" id="IPR001433">
    <property type="entry name" value="OxRdtase_FAD/NAD-bd"/>
</dbReference>
<dbReference type="PRINTS" id="PR00371">
    <property type="entry name" value="FPNCR"/>
</dbReference>
<comment type="cofactor">
    <cofactor evidence="2">
        <name>FAD</name>
        <dbReference type="ChEBI" id="CHEBI:57692"/>
    </cofactor>
</comment>
<dbReference type="Gene3D" id="3.90.1230.10">
    <property type="entry name" value="Nitric Oxide Synthase, Chain A, domain 3"/>
    <property type="match status" value="1"/>
</dbReference>
<dbReference type="InterPro" id="IPR004030">
    <property type="entry name" value="NOS_N"/>
</dbReference>
<evidence type="ECO:0000256" key="4">
    <source>
        <dbReference type="ARBA" id="ARBA00012989"/>
    </source>
</evidence>
<evidence type="ECO:0000256" key="12">
    <source>
        <dbReference type="ARBA" id="ARBA00023002"/>
    </source>
</evidence>
<organism evidence="16 17">
    <name type="scientific">Cyclotella atomus</name>
    <dbReference type="NCBI Taxonomy" id="382360"/>
    <lineage>
        <taxon>Eukaryota</taxon>
        <taxon>Sar</taxon>
        <taxon>Stramenopiles</taxon>
        <taxon>Ochrophyta</taxon>
        <taxon>Bacillariophyta</taxon>
        <taxon>Coscinodiscophyceae</taxon>
        <taxon>Thalassiosirophycidae</taxon>
        <taxon>Stephanodiscales</taxon>
        <taxon>Stephanodiscaceae</taxon>
        <taxon>Cyclotella</taxon>
    </lineage>
</organism>
<keyword evidence="17" id="KW-1185">Reference proteome</keyword>
<dbReference type="PANTHER" id="PTHR43410:SF1">
    <property type="entry name" value="NITRIC OXIDE SYNTHASE"/>
    <property type="match status" value="1"/>
</dbReference>
<dbReference type="InterPro" id="IPR008254">
    <property type="entry name" value="Flavodoxin/NO_synth"/>
</dbReference>
<comment type="caution">
    <text evidence="16">The sequence shown here is derived from an EMBL/GenBank/DDBJ whole genome shotgun (WGS) entry which is preliminary data.</text>
</comment>
<dbReference type="GO" id="GO:0046872">
    <property type="term" value="F:metal ion binding"/>
    <property type="evidence" value="ECO:0007669"/>
    <property type="project" value="UniProtKB-KW"/>
</dbReference>
<dbReference type="InterPro" id="IPR044943">
    <property type="entry name" value="NOS_dom_1"/>
</dbReference>
<evidence type="ECO:0000256" key="3">
    <source>
        <dbReference type="ARBA" id="ARBA00006267"/>
    </source>
</evidence>
<sequence length="1185" mass="132745">MSISSEDMEGAYQEFLQFLSSLPTKSSTASTKDPVVTYVSSASTSSTTTSTGRCPFNHGTVYAGPYPGYVHGNPERGICPRKCRPAMNVDVTSKESLVETMTREAMEYLELYYHERTDDMDGKEGFLPKSERMIQVEQSIHRTGTYVHTFDELEHGARLAWRNAPKCANRKYWQELKLLDCRDVVTNQGMLDSCIKHLTKAMSCGSAEAYITIFRPETPGSSDGPRIWNDQLLQYAAYNQEGHVIGDPKNLRFTQMLEERFNWKGPPDHILGSHDYLPLVIQSDPKVDPELFAIPLECATQVHIHHPQHPELSELGMKWYPIPAVCALDLSIGGILYTAAPFNGWYANTEVLRDLTDKNRYNMLVPVARALGLDPDTKPGDEALWIDEVMTVLNKAVYYSFKVAKVAMIGHHNMINMFWNWYKDELLNRGYCPVNWKWVIPPMSSSTSDAYLGLHKAQEYTLKPAYLFGKDFLSLERDHFGQRVSLNAFKMCYYKAKLIVFIRKWLKRHRLLRHPVLIIYASVTGNSSMFASKLGSILSHSSQVTYFDACGTNAAIDKQIWTKIEDTSLCIFITSTQGNGELPSMSRKFFSTLFDKKNRLIMDKQCAVLGFGSSAYPVFCGAAEELSSQIGKHGGLEVVSCGKCDAVKGEEMAFRHWTALLVDKLASMPDASPLTLQLSKDFNLGIGQTLHGREDILESVDVKVFNAEAVREAALKSFMSRQTLDNLNVSHNPRRSSLLGLNGDRGILNDSVSNNGSDDIDDAVAKASLAKYSRKDCFGGCVISREDLIAEEGKEHISCFGHNVYRQTSLLKLEAAGLPYQPGDHVRVYPRATISVEKLQAFIGNLTGELSLDDQVYVTANQQISLEELAITSPLLHRNIDQLVKLEHILVHQVSVDAPIPNQSCIDLACLALNPKEKTALEKLGSNKDEYEEMISLCGLRWIDVFELFPSLSTQVSLSFLLYRMKMNHPRSYSIASCKEVVGSEIHLVVGRFIYSRGDRSKLEVGVCSNFLTNAHKGDIITFTIESCPSFHHPLSPSSPVVFICTGTGFAPFRGLFQKRSYLKKRGENMGNAYLLFGCRSSKEGLFEDEIENFIQDGTLTDAYKCYSREPGKNKQYITDVMQTERVQKVLLPSLETSDCHVYICGSANLAQQSKSVLIEITSESHMKKIIDEGRLHLDVFGALA</sequence>
<evidence type="ECO:0000256" key="13">
    <source>
        <dbReference type="ARBA" id="ARBA00023004"/>
    </source>
</evidence>
<evidence type="ECO:0000256" key="11">
    <source>
        <dbReference type="ARBA" id="ARBA00022860"/>
    </source>
</evidence>
<dbReference type="Gene3D" id="1.20.990.10">
    <property type="entry name" value="NADPH-cytochrome p450 Reductase, Chain A, domain 3"/>
    <property type="match status" value="1"/>
</dbReference>
<dbReference type="SUPFAM" id="SSF56512">
    <property type="entry name" value="Nitric oxide (NO) synthase oxygenase domain"/>
    <property type="match status" value="1"/>
</dbReference>
<dbReference type="EC" id="1.14.13.39" evidence="4"/>